<comment type="caution">
    <text evidence="5">The sequence shown here is derived from an EMBL/GenBank/DDBJ whole genome shotgun (WGS) entry which is preliminary data.</text>
</comment>
<keyword evidence="3" id="KW-0812">Transmembrane</keyword>
<dbReference type="PANTHER" id="PTHR34385">
    <property type="entry name" value="D-ALANYL-D-ALANINE CARBOXYPEPTIDASE"/>
    <property type="match status" value="1"/>
</dbReference>
<accession>A0A919PCF3</accession>
<evidence type="ECO:0000256" key="2">
    <source>
        <dbReference type="SAM" id="MobiDB-lite"/>
    </source>
</evidence>
<dbReference type="GO" id="GO:0006508">
    <property type="term" value="P:proteolysis"/>
    <property type="evidence" value="ECO:0007669"/>
    <property type="project" value="InterPro"/>
</dbReference>
<reference evidence="5" key="1">
    <citation type="submission" date="2021-01" db="EMBL/GenBank/DDBJ databases">
        <title>Whole genome shotgun sequence of Cellulomonas pakistanensis NBRC 110800.</title>
        <authorList>
            <person name="Komaki H."/>
            <person name="Tamura T."/>
        </authorList>
    </citation>
    <scope>NUCLEOTIDE SEQUENCE</scope>
    <source>
        <strain evidence="5">NBRC 110800</strain>
    </source>
</reference>
<feature type="compositionally biased region" description="Low complexity" evidence="2">
    <location>
        <begin position="49"/>
        <end position="89"/>
    </location>
</feature>
<feature type="region of interest" description="Disordered" evidence="2">
    <location>
        <begin position="343"/>
        <end position="370"/>
    </location>
</feature>
<keyword evidence="3" id="KW-1133">Transmembrane helix</keyword>
<evidence type="ECO:0000313" key="5">
    <source>
        <dbReference type="EMBL" id="GIG37111.1"/>
    </source>
</evidence>
<evidence type="ECO:0000313" key="6">
    <source>
        <dbReference type="Proteomes" id="UP000642125"/>
    </source>
</evidence>
<dbReference type="InterPro" id="IPR003709">
    <property type="entry name" value="VanY-like_core_dom"/>
</dbReference>
<gene>
    <name evidence="5" type="ORF">Cpa01nite_24920</name>
</gene>
<dbReference type="Gene3D" id="3.30.1380.10">
    <property type="match status" value="1"/>
</dbReference>
<evidence type="ECO:0000256" key="3">
    <source>
        <dbReference type="SAM" id="Phobius"/>
    </source>
</evidence>
<organism evidence="5 6">
    <name type="scientific">Cellulomonas pakistanensis</name>
    <dbReference type="NCBI Taxonomy" id="992287"/>
    <lineage>
        <taxon>Bacteria</taxon>
        <taxon>Bacillati</taxon>
        <taxon>Actinomycetota</taxon>
        <taxon>Actinomycetes</taxon>
        <taxon>Micrococcales</taxon>
        <taxon>Cellulomonadaceae</taxon>
        <taxon>Cellulomonas</taxon>
    </lineage>
</organism>
<feature type="compositionally biased region" description="Basic residues" evidence="2">
    <location>
        <begin position="174"/>
        <end position="185"/>
    </location>
</feature>
<dbReference type="InterPro" id="IPR052179">
    <property type="entry name" value="DD-CPase-like"/>
</dbReference>
<keyword evidence="6" id="KW-1185">Reference proteome</keyword>
<dbReference type="EMBL" id="BONO01000019">
    <property type="protein sequence ID" value="GIG37111.1"/>
    <property type="molecule type" value="Genomic_DNA"/>
</dbReference>
<dbReference type="PANTHER" id="PTHR34385:SF1">
    <property type="entry name" value="PEPTIDOGLYCAN L-ALANYL-D-GLUTAMATE ENDOPEPTIDASE CWLK"/>
    <property type="match status" value="1"/>
</dbReference>
<feature type="compositionally biased region" description="Low complexity" evidence="2">
    <location>
        <begin position="343"/>
        <end position="356"/>
    </location>
</feature>
<dbReference type="Pfam" id="PF02557">
    <property type="entry name" value="VanY"/>
    <property type="match status" value="1"/>
</dbReference>
<sequence length="558" mass="55459">MPAARRTSRGRHAAPRDERDPAAPAAATTPTPAFPGEVGAVVPTGRNDAPGTPAGPSASPAPSPIEGAAPEPVTSSTPSPRTSPDTTTPVDHAPVRARGRRAAGPAQDGPGDLPARRASAPSGRRAAAAGGRRAAEPTGGRVSHRADGRASVRTPARGVPVATLASADAPNRAERRRRRAPRRSAARMAQGAVAVGLALGVGGFAIAPTAVGARALAGADAEPTASPSPGDAATTAALAPEVVQERGAAVVLAATTVQEAGDAKADAVAAAVPADATAALDTAVAELDTLIAATQAEQPALQALQPAAPAAPVLSGEALDRAVAEVGASALADAAAAAGAESASDDVAAADPSAAPTEPTGSAADVAETPDDPTAARLTAAMGEVATLTAELQVVTQQAQEAQAAAAAAAAAAAEAARKEAQRTSLEGYSNGQIPSSALCGLDFAPGQELRCDAAEALEQLNVAFTQAFGTNLVITDSYRSYSQQVACRAQKGSLCATPGTSNHGGGVAIDLGGNAYSFGTDQHDWMLAHAEEYGWTLPEWARATGSKPEPWHWEYVG</sequence>
<dbReference type="SUPFAM" id="SSF55166">
    <property type="entry name" value="Hedgehog/DD-peptidase"/>
    <property type="match status" value="1"/>
</dbReference>
<feature type="compositionally biased region" description="Basic residues" evidence="2">
    <location>
        <begin position="1"/>
        <end position="13"/>
    </location>
</feature>
<proteinExistence type="predicted"/>
<keyword evidence="3" id="KW-0472">Membrane</keyword>
<feature type="transmembrane region" description="Helical" evidence="3">
    <location>
        <begin position="185"/>
        <end position="207"/>
    </location>
</feature>
<feature type="compositionally biased region" description="Low complexity" evidence="2">
    <location>
        <begin position="22"/>
        <end position="31"/>
    </location>
</feature>
<dbReference type="GO" id="GO:0008233">
    <property type="term" value="F:peptidase activity"/>
    <property type="evidence" value="ECO:0007669"/>
    <property type="project" value="InterPro"/>
</dbReference>
<evidence type="ECO:0000259" key="4">
    <source>
        <dbReference type="Pfam" id="PF02557"/>
    </source>
</evidence>
<dbReference type="InterPro" id="IPR009045">
    <property type="entry name" value="Zn_M74/Hedgehog-like"/>
</dbReference>
<keyword evidence="1" id="KW-0175">Coiled coil</keyword>
<name>A0A919PCF3_9CELL</name>
<dbReference type="Proteomes" id="UP000642125">
    <property type="component" value="Unassembled WGS sequence"/>
</dbReference>
<dbReference type="AlphaFoldDB" id="A0A919PCF3"/>
<feature type="domain" description="D-alanyl-D-alanine carboxypeptidase-like core" evidence="4">
    <location>
        <begin position="449"/>
        <end position="558"/>
    </location>
</feature>
<dbReference type="CDD" id="cd14814">
    <property type="entry name" value="Peptidase_M15"/>
    <property type="match status" value="1"/>
</dbReference>
<feature type="coiled-coil region" evidence="1">
    <location>
        <begin position="385"/>
        <end position="424"/>
    </location>
</feature>
<feature type="compositionally biased region" description="Low complexity" evidence="2">
    <location>
        <begin position="102"/>
        <end position="132"/>
    </location>
</feature>
<feature type="region of interest" description="Disordered" evidence="2">
    <location>
        <begin position="1"/>
        <end position="185"/>
    </location>
</feature>
<evidence type="ECO:0000256" key="1">
    <source>
        <dbReference type="SAM" id="Coils"/>
    </source>
</evidence>
<protein>
    <recommendedName>
        <fullName evidence="4">D-alanyl-D-alanine carboxypeptidase-like core domain-containing protein</fullName>
    </recommendedName>
</protein>